<dbReference type="InterPro" id="IPR036869">
    <property type="entry name" value="J_dom_sf"/>
</dbReference>
<dbReference type="Proteomes" id="UP000326924">
    <property type="component" value="Unassembled WGS sequence"/>
</dbReference>
<dbReference type="InterPro" id="IPR050817">
    <property type="entry name" value="DjlA_DnaK_co-chaperone"/>
</dbReference>
<dbReference type="Gene3D" id="1.10.287.110">
    <property type="entry name" value="DnaJ domain"/>
    <property type="match status" value="1"/>
</dbReference>
<comment type="caution">
    <text evidence="2">The sequence shown here is derived from an EMBL/GenBank/DDBJ whole genome shotgun (WGS) entry which is preliminary data.</text>
</comment>
<dbReference type="Pfam" id="PF00226">
    <property type="entry name" value="DnaJ"/>
    <property type="match status" value="1"/>
</dbReference>
<dbReference type="EMBL" id="VXIS01000149">
    <property type="protein sequence ID" value="KAA8900809.1"/>
    <property type="molecule type" value="Genomic_DNA"/>
</dbReference>
<proteinExistence type="predicted"/>
<protein>
    <submittedName>
        <fullName evidence="2">Putative DnaJ chaperone</fullName>
    </submittedName>
</protein>
<dbReference type="AlphaFoldDB" id="A0A5J5EQS2"/>
<reference evidence="2 3" key="1">
    <citation type="submission" date="2019-09" db="EMBL/GenBank/DDBJ databases">
        <title>Draft genome of the ectomycorrhizal ascomycete Sphaerosporella brunnea.</title>
        <authorList>
            <consortium name="DOE Joint Genome Institute"/>
            <person name="Benucci G.M."/>
            <person name="Marozzi G."/>
            <person name="Antonielli L."/>
            <person name="Sanchez S."/>
            <person name="Marco P."/>
            <person name="Wang X."/>
            <person name="Falini L.B."/>
            <person name="Barry K."/>
            <person name="Haridas S."/>
            <person name="Lipzen A."/>
            <person name="Labutti K."/>
            <person name="Grigoriev I.V."/>
            <person name="Murat C."/>
            <person name="Martin F."/>
            <person name="Albertini E."/>
            <person name="Donnini D."/>
            <person name="Bonito G."/>
        </authorList>
    </citation>
    <scope>NUCLEOTIDE SEQUENCE [LARGE SCALE GENOMIC DNA]</scope>
    <source>
        <strain evidence="2 3">Sb_GMNB300</strain>
    </source>
</reference>
<sequence>MASTPDYYAALNISPSATPAQIRTAYKRVALKTHPDRVSHNDPTRAARTRQFQLVNDAYYVLSDPVRRADYDATRSFSPHVDTNRQFGDIFEEMMREEGLGEAEAAAAGEGAGGEGSVWSLLGGVSGATIGFIVGNVPGLLAGAVAGNRLGAIRDKKGKSVYQVFQELPQGDKAKVVFEFSRSFEWRR</sequence>
<dbReference type="OrthoDB" id="442087at2759"/>
<feature type="domain" description="J" evidence="1">
    <location>
        <begin position="6"/>
        <end position="75"/>
    </location>
</feature>
<gene>
    <name evidence="2" type="ORF">FN846DRAFT_891979</name>
</gene>
<evidence type="ECO:0000313" key="3">
    <source>
        <dbReference type="Proteomes" id="UP000326924"/>
    </source>
</evidence>
<evidence type="ECO:0000259" key="1">
    <source>
        <dbReference type="PROSITE" id="PS50076"/>
    </source>
</evidence>
<name>A0A5J5EQS2_9PEZI</name>
<dbReference type="CDD" id="cd06257">
    <property type="entry name" value="DnaJ"/>
    <property type="match status" value="1"/>
</dbReference>
<keyword evidence="3" id="KW-1185">Reference proteome</keyword>
<dbReference type="InParanoid" id="A0A5J5EQS2"/>
<dbReference type="SMART" id="SM00271">
    <property type="entry name" value="DnaJ"/>
    <property type="match status" value="1"/>
</dbReference>
<organism evidence="2 3">
    <name type="scientific">Sphaerosporella brunnea</name>
    <dbReference type="NCBI Taxonomy" id="1250544"/>
    <lineage>
        <taxon>Eukaryota</taxon>
        <taxon>Fungi</taxon>
        <taxon>Dikarya</taxon>
        <taxon>Ascomycota</taxon>
        <taxon>Pezizomycotina</taxon>
        <taxon>Pezizomycetes</taxon>
        <taxon>Pezizales</taxon>
        <taxon>Pyronemataceae</taxon>
        <taxon>Sphaerosporella</taxon>
    </lineage>
</organism>
<dbReference type="PANTHER" id="PTHR24074">
    <property type="entry name" value="CO-CHAPERONE PROTEIN DJLA"/>
    <property type="match status" value="1"/>
</dbReference>
<evidence type="ECO:0000313" key="2">
    <source>
        <dbReference type="EMBL" id="KAA8900809.1"/>
    </source>
</evidence>
<dbReference type="SUPFAM" id="SSF46565">
    <property type="entry name" value="Chaperone J-domain"/>
    <property type="match status" value="1"/>
</dbReference>
<dbReference type="PRINTS" id="PR00625">
    <property type="entry name" value="JDOMAIN"/>
</dbReference>
<dbReference type="InterPro" id="IPR001623">
    <property type="entry name" value="DnaJ_domain"/>
</dbReference>
<dbReference type="PROSITE" id="PS50076">
    <property type="entry name" value="DNAJ_2"/>
    <property type="match status" value="1"/>
</dbReference>
<accession>A0A5J5EQS2</accession>